<dbReference type="SUPFAM" id="SSF46894">
    <property type="entry name" value="C-terminal effector domain of the bipartite response regulators"/>
    <property type="match status" value="1"/>
</dbReference>
<dbReference type="Proteomes" id="UP000549052">
    <property type="component" value="Unassembled WGS sequence"/>
</dbReference>
<dbReference type="InterPro" id="IPR036388">
    <property type="entry name" value="WH-like_DNA-bd_sf"/>
</dbReference>
<comment type="caution">
    <text evidence="2">The sequence shown here is derived from an EMBL/GenBank/DDBJ whole genome shotgun (WGS) entry which is preliminary data.</text>
</comment>
<protein>
    <submittedName>
        <fullName evidence="2">DNA-binding CsgD family transcriptional regulator/PAS domain-containing protein</fullName>
    </submittedName>
</protein>
<keyword evidence="2" id="KW-0238">DNA-binding</keyword>
<keyword evidence="3" id="KW-1185">Reference proteome</keyword>
<proteinExistence type="predicted"/>
<dbReference type="RefSeq" id="WP_182550142.1">
    <property type="nucleotide sequence ID" value="NZ_JACGXN010000004.1"/>
</dbReference>
<dbReference type="InterPro" id="IPR000792">
    <property type="entry name" value="Tscrpt_reg_LuxR_C"/>
</dbReference>
<dbReference type="GO" id="GO:0003677">
    <property type="term" value="F:DNA binding"/>
    <property type="evidence" value="ECO:0007669"/>
    <property type="project" value="UniProtKB-KW"/>
</dbReference>
<accession>A0A839EPT4</accession>
<evidence type="ECO:0000313" key="2">
    <source>
        <dbReference type="EMBL" id="MBA8879504.1"/>
    </source>
</evidence>
<name>A0A839EPT4_9HYPH</name>
<dbReference type="GO" id="GO:0006355">
    <property type="term" value="P:regulation of DNA-templated transcription"/>
    <property type="evidence" value="ECO:0007669"/>
    <property type="project" value="InterPro"/>
</dbReference>
<sequence>MIEATLAQITGLIGQIYLAAFDPTQWTPAIQSTRQLFNSSAVCLTNHTTNASGTWAFNTNQDEGYFRKYIEEHTHTNPYVSSLSAGPLHRIVADRNLFDVDTFRRSAFWNEWMKPQDMYDGLCCKLNHTASSLTFVDIRRGPNQPSFENKEADLFALLTPHFERASQINEQMRLASALTATFSRLPFGAVLVDADLRILELNDAAGILLEAGHAELMRRNGFLTTQSQSLRQLKKLVAEACGLHMDGLIGTGGRMIVETSTDAGQMVNYVLEVAPAFDSPFSGLTIGRCAIVIVKKIDMSNPEGLDEQIRAIFKLTPSEARLAVLLAGGLALKDAAQEAGLRNTTARAYLERLFHKTGTHQQSQLVALLKNAAPVLLRNGR</sequence>
<dbReference type="SMART" id="SM00421">
    <property type="entry name" value="HTH_LUXR"/>
    <property type="match status" value="1"/>
</dbReference>
<dbReference type="EMBL" id="JACGXN010000004">
    <property type="protein sequence ID" value="MBA8879504.1"/>
    <property type="molecule type" value="Genomic_DNA"/>
</dbReference>
<feature type="domain" description="HTH luxR-type" evidence="1">
    <location>
        <begin position="312"/>
        <end position="369"/>
    </location>
</feature>
<evidence type="ECO:0000259" key="1">
    <source>
        <dbReference type="SMART" id="SM00421"/>
    </source>
</evidence>
<dbReference type="AlphaFoldDB" id="A0A839EPT4"/>
<organism evidence="2 3">
    <name type="scientific">Phyllobacterium myrsinacearum</name>
    <dbReference type="NCBI Taxonomy" id="28101"/>
    <lineage>
        <taxon>Bacteria</taxon>
        <taxon>Pseudomonadati</taxon>
        <taxon>Pseudomonadota</taxon>
        <taxon>Alphaproteobacteria</taxon>
        <taxon>Hyphomicrobiales</taxon>
        <taxon>Phyllobacteriaceae</taxon>
        <taxon>Phyllobacterium</taxon>
    </lineage>
</organism>
<reference evidence="2 3" key="1">
    <citation type="submission" date="2020-07" db="EMBL/GenBank/DDBJ databases">
        <title>Genomic Encyclopedia of Type Strains, Phase IV (KMG-V): Genome sequencing to study the core and pangenomes of soil and plant-associated prokaryotes.</title>
        <authorList>
            <person name="Whitman W."/>
        </authorList>
    </citation>
    <scope>NUCLEOTIDE SEQUENCE [LARGE SCALE GENOMIC DNA]</scope>
    <source>
        <strain evidence="2 3">AN3</strain>
    </source>
</reference>
<dbReference type="Gene3D" id="1.10.10.10">
    <property type="entry name" value="Winged helix-like DNA-binding domain superfamily/Winged helix DNA-binding domain"/>
    <property type="match status" value="1"/>
</dbReference>
<gene>
    <name evidence="2" type="ORF">FHW16_003223</name>
</gene>
<evidence type="ECO:0000313" key="3">
    <source>
        <dbReference type="Proteomes" id="UP000549052"/>
    </source>
</evidence>
<dbReference type="InterPro" id="IPR016032">
    <property type="entry name" value="Sig_transdc_resp-reg_C-effctor"/>
</dbReference>